<dbReference type="Proteomes" id="UP001634394">
    <property type="component" value="Unassembled WGS sequence"/>
</dbReference>
<gene>
    <name evidence="2" type="ORF">ACJMK2_006998</name>
</gene>
<protein>
    <submittedName>
        <fullName evidence="2">Uncharacterized protein</fullName>
    </submittedName>
</protein>
<sequence length="91" mass="9997">MQCPATVRQTEADLYPSHQSHTHTATPGLLTAVKIETEIKALGKENLFETAHALVDEVHAEPEASKASRVAETILVRIINRTRSATRPEDP</sequence>
<dbReference type="EMBL" id="JBJQND010000011">
    <property type="protein sequence ID" value="KAL3860902.1"/>
    <property type="molecule type" value="Genomic_DNA"/>
</dbReference>
<proteinExistence type="predicted"/>
<name>A0ABD3VK30_SINWO</name>
<feature type="region of interest" description="Disordered" evidence="1">
    <location>
        <begin position="1"/>
        <end position="24"/>
    </location>
</feature>
<keyword evidence="3" id="KW-1185">Reference proteome</keyword>
<evidence type="ECO:0000313" key="2">
    <source>
        <dbReference type="EMBL" id="KAL3860902.1"/>
    </source>
</evidence>
<evidence type="ECO:0000256" key="1">
    <source>
        <dbReference type="SAM" id="MobiDB-lite"/>
    </source>
</evidence>
<evidence type="ECO:0000313" key="3">
    <source>
        <dbReference type="Proteomes" id="UP001634394"/>
    </source>
</evidence>
<comment type="caution">
    <text evidence="2">The sequence shown here is derived from an EMBL/GenBank/DDBJ whole genome shotgun (WGS) entry which is preliminary data.</text>
</comment>
<organism evidence="2 3">
    <name type="scientific">Sinanodonta woodiana</name>
    <name type="common">Chinese pond mussel</name>
    <name type="synonym">Anodonta woodiana</name>
    <dbReference type="NCBI Taxonomy" id="1069815"/>
    <lineage>
        <taxon>Eukaryota</taxon>
        <taxon>Metazoa</taxon>
        <taxon>Spiralia</taxon>
        <taxon>Lophotrochozoa</taxon>
        <taxon>Mollusca</taxon>
        <taxon>Bivalvia</taxon>
        <taxon>Autobranchia</taxon>
        <taxon>Heteroconchia</taxon>
        <taxon>Palaeoheterodonta</taxon>
        <taxon>Unionida</taxon>
        <taxon>Unionoidea</taxon>
        <taxon>Unionidae</taxon>
        <taxon>Unioninae</taxon>
        <taxon>Sinanodonta</taxon>
    </lineage>
</organism>
<accession>A0ABD3VK30</accession>
<dbReference type="AlphaFoldDB" id="A0ABD3VK30"/>
<reference evidence="2 3" key="1">
    <citation type="submission" date="2024-11" db="EMBL/GenBank/DDBJ databases">
        <title>Chromosome-level genome assembly of the freshwater bivalve Anodonta woodiana.</title>
        <authorList>
            <person name="Chen X."/>
        </authorList>
    </citation>
    <scope>NUCLEOTIDE SEQUENCE [LARGE SCALE GENOMIC DNA]</scope>
    <source>
        <strain evidence="2">MN2024</strain>
        <tissue evidence="2">Gills</tissue>
    </source>
</reference>